<evidence type="ECO:0000313" key="3">
    <source>
        <dbReference type="Proteomes" id="UP000183788"/>
    </source>
</evidence>
<keyword evidence="4" id="KW-1185">Reference proteome</keyword>
<proteinExistence type="predicted"/>
<dbReference type="EMBL" id="FPIZ01000012">
    <property type="protein sequence ID" value="SFW72496.1"/>
    <property type="molecule type" value="Genomic_DNA"/>
</dbReference>
<dbReference type="OrthoDB" id="663842at2"/>
<protein>
    <submittedName>
        <fullName evidence="1">Uncharacterized protein</fullName>
    </submittedName>
</protein>
<gene>
    <name evidence="1" type="ORF">SAMN05661012_03945</name>
    <name evidence="2" type="ORF">SR876_19400</name>
</gene>
<dbReference type="STRING" id="1004.SAMN05661012_03945"/>
<dbReference type="RefSeq" id="WP_072362931.1">
    <property type="nucleotide sequence ID" value="NZ_CBHWAX010000132.1"/>
</dbReference>
<reference evidence="2 4" key="2">
    <citation type="submission" date="2023-11" db="EMBL/GenBank/DDBJ databases">
        <title>MicrobeMod: A computational toolkit for identifying prokaryotic methylation and restriction-modification with nanopore sequencing.</title>
        <authorList>
            <person name="Crits-Christoph A."/>
            <person name="Kang S.C."/>
            <person name="Lee H."/>
            <person name="Ostrov N."/>
        </authorList>
    </citation>
    <scope>NUCLEOTIDE SEQUENCE [LARGE SCALE GENOMIC DNA]</scope>
    <source>
        <strain evidence="2 4">ATCC 23090</strain>
    </source>
</reference>
<evidence type="ECO:0000313" key="1">
    <source>
        <dbReference type="EMBL" id="SFW72496.1"/>
    </source>
</evidence>
<dbReference type="AlphaFoldDB" id="A0A1K1RK96"/>
<evidence type="ECO:0000313" key="2">
    <source>
        <dbReference type="EMBL" id="WQG87088.1"/>
    </source>
</evidence>
<dbReference type="EMBL" id="CP140154">
    <property type="protein sequence ID" value="WQG87088.1"/>
    <property type="molecule type" value="Genomic_DNA"/>
</dbReference>
<evidence type="ECO:0000313" key="4">
    <source>
        <dbReference type="Proteomes" id="UP001326715"/>
    </source>
</evidence>
<reference evidence="1 3" key="1">
    <citation type="submission" date="2016-11" db="EMBL/GenBank/DDBJ databases">
        <authorList>
            <person name="Jaros S."/>
            <person name="Januszkiewicz K."/>
            <person name="Wedrychowicz H."/>
        </authorList>
    </citation>
    <scope>NUCLEOTIDE SEQUENCE [LARGE SCALE GENOMIC DNA]</scope>
    <source>
        <strain evidence="1 3">DSM 784</strain>
    </source>
</reference>
<dbReference type="Proteomes" id="UP001326715">
    <property type="component" value="Chromosome"/>
</dbReference>
<accession>A0A1K1RK96</accession>
<dbReference type="Proteomes" id="UP000183788">
    <property type="component" value="Unassembled WGS sequence"/>
</dbReference>
<name>A0A1K1RK96_9BACT</name>
<sequence>MELKNYSTVSNAFYKVVQTGAKIDELITAIKTTSLPASEKYAYQAFCYAMMAKEASGMLQKGKYIQQYGEFIGKSIVIDNDCYEARLMRFIVEKRLSEVNFVNHTQTDIEFLSANVETIQDDCLKHVTLKALSNV</sequence>
<organism evidence="1 3">
    <name type="scientific">Chitinophaga sancti</name>
    <dbReference type="NCBI Taxonomy" id="1004"/>
    <lineage>
        <taxon>Bacteria</taxon>
        <taxon>Pseudomonadati</taxon>
        <taxon>Bacteroidota</taxon>
        <taxon>Chitinophagia</taxon>
        <taxon>Chitinophagales</taxon>
        <taxon>Chitinophagaceae</taxon>
        <taxon>Chitinophaga</taxon>
    </lineage>
</organism>